<evidence type="ECO:0000256" key="11">
    <source>
        <dbReference type="SAM" id="Phobius"/>
    </source>
</evidence>
<evidence type="ECO:0000256" key="10">
    <source>
        <dbReference type="SAM" id="MobiDB-lite"/>
    </source>
</evidence>
<dbReference type="InterPro" id="IPR051076">
    <property type="entry name" value="Golgi_membrane_TVP38/TMEM64"/>
</dbReference>
<feature type="transmembrane region" description="Helical" evidence="11">
    <location>
        <begin position="238"/>
        <end position="261"/>
    </location>
</feature>
<evidence type="ECO:0000256" key="6">
    <source>
        <dbReference type="ARBA" id="ARBA00022692"/>
    </source>
</evidence>
<evidence type="ECO:0000256" key="3">
    <source>
        <dbReference type="ARBA" id="ARBA00008640"/>
    </source>
</evidence>
<evidence type="ECO:0000313" key="13">
    <source>
        <dbReference type="EMBL" id="KAK7452633.1"/>
    </source>
</evidence>
<feature type="transmembrane region" description="Helical" evidence="11">
    <location>
        <begin position="100"/>
        <end position="119"/>
    </location>
</feature>
<keyword evidence="14" id="KW-1185">Reference proteome</keyword>
<dbReference type="PANTHER" id="PTHR47549">
    <property type="entry name" value="GOLGI APPARATUS MEMBRANE PROTEIN TVP38-RELATED"/>
    <property type="match status" value="1"/>
</dbReference>
<evidence type="ECO:0000256" key="1">
    <source>
        <dbReference type="ARBA" id="ARBA00002978"/>
    </source>
</evidence>
<feature type="transmembrane region" description="Helical" evidence="11">
    <location>
        <begin position="169"/>
        <end position="194"/>
    </location>
</feature>
<feature type="region of interest" description="Disordered" evidence="10">
    <location>
        <begin position="1"/>
        <end position="22"/>
    </location>
</feature>
<comment type="similarity">
    <text evidence="3">Belongs to the TVP38/TMEM64 family.</text>
</comment>
<feature type="transmembrane region" description="Helical" evidence="11">
    <location>
        <begin position="289"/>
        <end position="308"/>
    </location>
</feature>
<name>A0ABR1J9C0_9AGAR</name>
<feature type="transmembrane region" description="Helical" evidence="11">
    <location>
        <begin position="140"/>
        <end position="157"/>
    </location>
</feature>
<comment type="subcellular location">
    <subcellularLocation>
        <location evidence="2">Golgi apparatus membrane</location>
        <topology evidence="2">Multi-pass membrane protein</topology>
    </subcellularLocation>
</comment>
<comment type="function">
    <text evidence="1">Golgi membrane protein involved in vesicular trafficking and spindle migration.</text>
</comment>
<evidence type="ECO:0000256" key="5">
    <source>
        <dbReference type="ARBA" id="ARBA00020673"/>
    </source>
</evidence>
<reference evidence="13 14" key="1">
    <citation type="submission" date="2024-01" db="EMBL/GenBank/DDBJ databases">
        <title>A draft genome for the cacao thread blight pathogen Marasmiellus scandens.</title>
        <authorList>
            <person name="Baruah I.K."/>
            <person name="Leung J."/>
            <person name="Bukari Y."/>
            <person name="Amoako-Attah I."/>
            <person name="Meinhardt L.W."/>
            <person name="Bailey B.A."/>
            <person name="Cohen S.P."/>
        </authorList>
    </citation>
    <scope>NUCLEOTIDE SEQUENCE [LARGE SCALE GENOMIC DNA]</scope>
    <source>
        <strain evidence="13 14">GH-19</strain>
    </source>
</reference>
<evidence type="ECO:0000256" key="9">
    <source>
        <dbReference type="ARBA" id="ARBA00023136"/>
    </source>
</evidence>
<feature type="domain" description="VTT" evidence="12">
    <location>
        <begin position="159"/>
        <end position="271"/>
    </location>
</feature>
<feature type="compositionally biased region" description="Polar residues" evidence="10">
    <location>
        <begin position="1"/>
        <end position="21"/>
    </location>
</feature>
<gene>
    <name evidence="13" type="ORF">VKT23_012032</name>
</gene>
<keyword evidence="8" id="KW-0333">Golgi apparatus</keyword>
<protein>
    <recommendedName>
        <fullName evidence="4">Golgi apparatus membrane protein TVP38</fullName>
    </recommendedName>
    <alternativeName>
        <fullName evidence="5">Golgi apparatus membrane protein tvp38</fullName>
    </alternativeName>
</protein>
<keyword evidence="7 11" id="KW-1133">Transmembrane helix</keyword>
<dbReference type="InterPro" id="IPR032816">
    <property type="entry name" value="VTT_dom"/>
</dbReference>
<accession>A0ABR1J9C0</accession>
<dbReference type="EMBL" id="JBANRG010000028">
    <property type="protein sequence ID" value="KAK7452633.1"/>
    <property type="molecule type" value="Genomic_DNA"/>
</dbReference>
<dbReference type="Pfam" id="PF09335">
    <property type="entry name" value="VTT_dom"/>
    <property type="match status" value="1"/>
</dbReference>
<comment type="caution">
    <text evidence="13">The sequence shown here is derived from an EMBL/GenBank/DDBJ whole genome shotgun (WGS) entry which is preliminary data.</text>
</comment>
<dbReference type="PANTHER" id="PTHR47549:SF2">
    <property type="entry name" value="GOLGI APPARATUS MEMBRANE PROTEIN TVP38"/>
    <property type="match status" value="1"/>
</dbReference>
<evidence type="ECO:0000256" key="8">
    <source>
        <dbReference type="ARBA" id="ARBA00023034"/>
    </source>
</evidence>
<organism evidence="13 14">
    <name type="scientific">Marasmiellus scandens</name>
    <dbReference type="NCBI Taxonomy" id="2682957"/>
    <lineage>
        <taxon>Eukaryota</taxon>
        <taxon>Fungi</taxon>
        <taxon>Dikarya</taxon>
        <taxon>Basidiomycota</taxon>
        <taxon>Agaricomycotina</taxon>
        <taxon>Agaricomycetes</taxon>
        <taxon>Agaricomycetidae</taxon>
        <taxon>Agaricales</taxon>
        <taxon>Marasmiineae</taxon>
        <taxon>Omphalotaceae</taxon>
        <taxon>Marasmiellus</taxon>
    </lineage>
</organism>
<dbReference type="Proteomes" id="UP001498398">
    <property type="component" value="Unassembled WGS sequence"/>
</dbReference>
<evidence type="ECO:0000313" key="14">
    <source>
        <dbReference type="Proteomes" id="UP001498398"/>
    </source>
</evidence>
<proteinExistence type="inferred from homology"/>
<sequence length="353" mass="38564">MTSPNYSSYQYTPTHRQSESQVELLAAPAPIRPGGKFPSKFPGSGSTPVAINLQPVPSYDSHAPRDFARTPSPTPSEAEALQKSVRIGIDWKALKDPKNWWVYVAAAIAIAVVVLFVVFRDKILHGLEPAARWLHDAPGGWLIPIVILIILSFPPLFGHEIIAMLCGLVWGLGIGFLIVAAGTVLGELANLYVFRYFFSERAKKYEKQIAYGCLARVVRDGGFWVALMIRYSLIPPHLATTIFAVCGMSTLTFLAAAVLSLPKQLITVYLGVALEDSADGTQTTAEKRITAAVLVVGIVVGIIAFRYISVRMNKVKGEVIYERRKARQQQQKVAGIVSSSYPSSSTMELDTSV</sequence>
<evidence type="ECO:0000256" key="2">
    <source>
        <dbReference type="ARBA" id="ARBA00004653"/>
    </source>
</evidence>
<evidence type="ECO:0000256" key="4">
    <source>
        <dbReference type="ARBA" id="ARBA00013533"/>
    </source>
</evidence>
<evidence type="ECO:0000256" key="7">
    <source>
        <dbReference type="ARBA" id="ARBA00022989"/>
    </source>
</evidence>
<keyword evidence="9 11" id="KW-0472">Membrane</keyword>
<evidence type="ECO:0000259" key="12">
    <source>
        <dbReference type="Pfam" id="PF09335"/>
    </source>
</evidence>
<keyword evidence="6 11" id="KW-0812">Transmembrane</keyword>